<comment type="similarity">
    <text evidence="1">Belongs to the CutA family.</text>
</comment>
<evidence type="ECO:0000313" key="2">
    <source>
        <dbReference type="EMBL" id="MBW8286455.1"/>
    </source>
</evidence>
<dbReference type="Proteomes" id="UP000711178">
    <property type="component" value="Unassembled WGS sequence"/>
</dbReference>
<comment type="caution">
    <text evidence="2">The sequence shown here is derived from an EMBL/GenBank/DDBJ whole genome shotgun (WGS) entry which is preliminary data.</text>
</comment>
<proteinExistence type="inferred from homology"/>
<dbReference type="GeneID" id="89687866"/>
<dbReference type="Gene3D" id="3.30.70.120">
    <property type="match status" value="1"/>
</dbReference>
<dbReference type="Pfam" id="PF03091">
    <property type="entry name" value="CutA1"/>
    <property type="match status" value="1"/>
</dbReference>
<dbReference type="InterPro" id="IPR004323">
    <property type="entry name" value="Ion_tolerance_CutA"/>
</dbReference>
<evidence type="ECO:0000313" key="3">
    <source>
        <dbReference type="Proteomes" id="UP000711178"/>
    </source>
</evidence>
<dbReference type="EMBL" id="JAHDTB010000001">
    <property type="protein sequence ID" value="MBW8286455.1"/>
    <property type="molecule type" value="Genomic_DNA"/>
</dbReference>
<name>A0ABS7F8P7_9NEIS</name>
<evidence type="ECO:0000256" key="1">
    <source>
        <dbReference type="ARBA" id="ARBA00010169"/>
    </source>
</evidence>
<dbReference type="PANTHER" id="PTHR23419:SF8">
    <property type="entry name" value="FI09726P"/>
    <property type="match status" value="1"/>
</dbReference>
<gene>
    <name evidence="2" type="ORF">KIF53_02220</name>
</gene>
<protein>
    <submittedName>
        <fullName evidence="2">Divalent-cation tolerance protein CutA</fullName>
    </submittedName>
</protein>
<reference evidence="2 3" key="1">
    <citation type="submission" date="2021-05" db="EMBL/GenBank/DDBJ databases">
        <title>Draft Whole Genome Sequencing Of Biosensor Chromobacterium violaceum Strain CV026 Reveals A Regulatory RNA In Chromobacterium violaceum Phenotype Regulatory Network.</title>
        <authorList>
            <person name="Hong K.W."/>
            <person name="Chan K.G."/>
            <person name="Chang C.-Y."/>
        </authorList>
    </citation>
    <scope>NUCLEOTIDE SEQUENCE [LARGE SCALE GENOMIC DNA]</scope>
    <source>
        <strain evidence="2 3">ATCC 31532</strain>
    </source>
</reference>
<dbReference type="InterPro" id="IPR011322">
    <property type="entry name" value="N-reg_PII-like_a/b"/>
</dbReference>
<dbReference type="RefSeq" id="WP_043571927.1">
    <property type="nucleotide sequence ID" value="NZ_CP142381.1"/>
</dbReference>
<organism evidence="2 3">
    <name type="scientific">Chromobacterium subtsugae</name>
    <dbReference type="NCBI Taxonomy" id="251747"/>
    <lineage>
        <taxon>Bacteria</taxon>
        <taxon>Pseudomonadati</taxon>
        <taxon>Pseudomonadota</taxon>
        <taxon>Betaproteobacteria</taxon>
        <taxon>Neisseriales</taxon>
        <taxon>Chromobacteriaceae</taxon>
        <taxon>Chromobacterium</taxon>
    </lineage>
</organism>
<dbReference type="InterPro" id="IPR015867">
    <property type="entry name" value="N-reg_PII/ATP_PRibTrfase_C"/>
</dbReference>
<dbReference type="SUPFAM" id="SSF54913">
    <property type="entry name" value="GlnB-like"/>
    <property type="match status" value="1"/>
</dbReference>
<keyword evidence="3" id="KW-1185">Reference proteome</keyword>
<accession>A0ABS7F8P7</accession>
<sequence>MNTFPSSDCLLVVCNVPDPQLAGQIAATLVAERLAACVNILPPCQSVYRWQEAVERAEETPLLIKTVRAAYPRLERRLAELHPYQVPEIVALPLERGLPSYLTWVSSSVVSSDDV</sequence>
<dbReference type="PANTHER" id="PTHR23419">
    <property type="entry name" value="DIVALENT CATION TOLERANCE CUTA-RELATED"/>
    <property type="match status" value="1"/>
</dbReference>